<dbReference type="PANTHER" id="PTHR43433:SF5">
    <property type="entry name" value="AB HYDROLASE-1 DOMAIN-CONTAINING PROTEIN"/>
    <property type="match status" value="1"/>
</dbReference>
<reference evidence="3 4" key="1">
    <citation type="submission" date="2019-12" db="EMBL/GenBank/DDBJ databases">
        <title>Nocardia macrotermitis sp. nov. and Nocardia aurantia sp. nov., isolated from the gut of the fungus growing-termite Macrotermes natalensis.</title>
        <authorList>
            <person name="Christine B."/>
            <person name="Rene B."/>
        </authorList>
    </citation>
    <scope>NUCLEOTIDE SEQUENCE [LARGE SCALE GENOMIC DNA]</scope>
    <source>
        <strain evidence="3 4">DSM 102126</strain>
    </source>
</reference>
<dbReference type="Proteomes" id="UP000431901">
    <property type="component" value="Unassembled WGS sequence"/>
</dbReference>
<dbReference type="EMBL" id="WUTW01000002">
    <property type="protein sequence ID" value="MXQ65550.1"/>
    <property type="molecule type" value="Genomic_DNA"/>
</dbReference>
<evidence type="ECO:0000256" key="1">
    <source>
        <dbReference type="ARBA" id="ARBA00022559"/>
    </source>
</evidence>
<dbReference type="OrthoDB" id="3210844at2"/>
<keyword evidence="4" id="KW-1185">Reference proteome</keyword>
<dbReference type="PANTHER" id="PTHR43433">
    <property type="entry name" value="HYDROLASE, ALPHA/BETA FOLD FAMILY PROTEIN"/>
    <property type="match status" value="1"/>
</dbReference>
<proteinExistence type="predicted"/>
<dbReference type="InterPro" id="IPR000639">
    <property type="entry name" value="Epox_hydrolase-like"/>
</dbReference>
<dbReference type="RefSeq" id="WP_161103628.1">
    <property type="nucleotide sequence ID" value="NZ_JBHLYI010000006.1"/>
</dbReference>
<sequence length="269" mass="28496">MPIAAVNGIKLGYAEFGAGEPLVLVTGTGAPGRVWQAHQVPALTAAGYRVITVDNRGVPPTEAAEPFTLADMVADIAGLIEFLDAAPCRIVGFSLGGMIVQELLAARPDLVSRAVLMATRGRSDVMALAMSAGETELHGSGIELPPRYAAAIHATHYLSPRTLSDEQAIGDWLELFEMTSGSSGAVRAQLGLEMIPNRLDVYRGIKCPCLVVAFEDDLIVRPHLCREVADAIPGSAFVTLPGCGHYGYLEDPAAVNAQIIGFFGDRSRR</sequence>
<keyword evidence="1" id="KW-0560">Oxidoreductase</keyword>
<feature type="domain" description="AB hydrolase-1" evidence="2">
    <location>
        <begin position="22"/>
        <end position="257"/>
    </location>
</feature>
<dbReference type="InterPro" id="IPR029058">
    <property type="entry name" value="AB_hydrolase_fold"/>
</dbReference>
<evidence type="ECO:0000313" key="4">
    <source>
        <dbReference type="Proteomes" id="UP000431901"/>
    </source>
</evidence>
<dbReference type="InterPro" id="IPR000073">
    <property type="entry name" value="AB_hydrolase_1"/>
</dbReference>
<dbReference type="AlphaFoldDB" id="A0A6I4W9U3"/>
<dbReference type="Gene3D" id="3.40.50.1820">
    <property type="entry name" value="alpha/beta hydrolase"/>
    <property type="match status" value="1"/>
</dbReference>
<keyword evidence="1" id="KW-0575">Peroxidase</keyword>
<keyword evidence="3" id="KW-0378">Hydrolase</keyword>
<comment type="caution">
    <text evidence="3">The sequence shown here is derived from an EMBL/GenBank/DDBJ whole genome shotgun (WGS) entry which is preliminary data.</text>
</comment>
<dbReference type="GO" id="GO:0016787">
    <property type="term" value="F:hydrolase activity"/>
    <property type="evidence" value="ECO:0007669"/>
    <property type="project" value="UniProtKB-KW"/>
</dbReference>
<dbReference type="GO" id="GO:0004601">
    <property type="term" value="F:peroxidase activity"/>
    <property type="evidence" value="ECO:0007669"/>
    <property type="project" value="UniProtKB-KW"/>
</dbReference>
<gene>
    <name evidence="3" type="ORF">GQ466_16095</name>
</gene>
<evidence type="ECO:0000259" key="2">
    <source>
        <dbReference type="Pfam" id="PF12697"/>
    </source>
</evidence>
<evidence type="ECO:0000313" key="3">
    <source>
        <dbReference type="EMBL" id="MXQ65550.1"/>
    </source>
</evidence>
<organism evidence="3 4">
    <name type="scientific">Actinomadura rayongensis</name>
    <dbReference type="NCBI Taxonomy" id="1429076"/>
    <lineage>
        <taxon>Bacteria</taxon>
        <taxon>Bacillati</taxon>
        <taxon>Actinomycetota</taxon>
        <taxon>Actinomycetes</taxon>
        <taxon>Streptosporangiales</taxon>
        <taxon>Thermomonosporaceae</taxon>
        <taxon>Actinomadura</taxon>
    </lineage>
</organism>
<dbReference type="PRINTS" id="PR00412">
    <property type="entry name" value="EPOXHYDRLASE"/>
</dbReference>
<dbReference type="InterPro" id="IPR050471">
    <property type="entry name" value="AB_hydrolase"/>
</dbReference>
<dbReference type="SUPFAM" id="SSF53474">
    <property type="entry name" value="alpha/beta-Hydrolases"/>
    <property type="match status" value="1"/>
</dbReference>
<name>A0A6I4W9U3_9ACTN</name>
<accession>A0A6I4W9U3</accession>
<dbReference type="Pfam" id="PF12697">
    <property type="entry name" value="Abhydrolase_6"/>
    <property type="match status" value="1"/>
</dbReference>
<protein>
    <submittedName>
        <fullName evidence="3">Alpha/beta fold hydrolase</fullName>
    </submittedName>
</protein>